<proteinExistence type="inferred from homology"/>
<feature type="region of interest" description="Disordered" evidence="6">
    <location>
        <begin position="1007"/>
        <end position="1041"/>
    </location>
</feature>
<dbReference type="InterPro" id="IPR033270">
    <property type="entry name" value="VPRBP/DCAF1"/>
</dbReference>
<feature type="region of interest" description="Disordered" evidence="6">
    <location>
        <begin position="256"/>
        <end position="289"/>
    </location>
</feature>
<feature type="compositionally biased region" description="Acidic residues" evidence="6">
    <location>
        <begin position="1836"/>
        <end position="1861"/>
    </location>
</feature>
<dbReference type="GO" id="GO:0016567">
    <property type="term" value="P:protein ubiquitination"/>
    <property type="evidence" value="ECO:0007669"/>
    <property type="project" value="UniProtKB-UniPathway"/>
</dbReference>
<evidence type="ECO:0000256" key="2">
    <source>
        <dbReference type="ARBA" id="ARBA00004906"/>
    </source>
</evidence>
<dbReference type="SUPFAM" id="SSF48371">
    <property type="entry name" value="ARM repeat"/>
    <property type="match status" value="1"/>
</dbReference>
<keyword evidence="4" id="KW-0833">Ubl conjugation pathway</keyword>
<feature type="region of interest" description="Disordered" evidence="6">
    <location>
        <begin position="36"/>
        <end position="58"/>
    </location>
</feature>
<feature type="compositionally biased region" description="Polar residues" evidence="6">
    <location>
        <begin position="1023"/>
        <end position="1036"/>
    </location>
</feature>
<dbReference type="PANTHER" id="PTHR13129:SF4">
    <property type="entry name" value="DDB1- AND CUL4-ASSOCIATED FACTOR 1"/>
    <property type="match status" value="1"/>
</dbReference>
<organism evidence="7 8">
    <name type="scientific">Miscanthus lutarioriparius</name>
    <dbReference type="NCBI Taxonomy" id="422564"/>
    <lineage>
        <taxon>Eukaryota</taxon>
        <taxon>Viridiplantae</taxon>
        <taxon>Streptophyta</taxon>
        <taxon>Embryophyta</taxon>
        <taxon>Tracheophyta</taxon>
        <taxon>Spermatophyta</taxon>
        <taxon>Magnoliopsida</taxon>
        <taxon>Liliopsida</taxon>
        <taxon>Poales</taxon>
        <taxon>Poaceae</taxon>
        <taxon>PACMAD clade</taxon>
        <taxon>Panicoideae</taxon>
        <taxon>Andropogonodae</taxon>
        <taxon>Andropogoneae</taxon>
        <taxon>Saccharinae</taxon>
        <taxon>Miscanthus</taxon>
    </lineage>
</organism>
<reference evidence="7" key="1">
    <citation type="submission" date="2020-10" db="EMBL/GenBank/DDBJ databases">
        <authorList>
            <person name="Han B."/>
            <person name="Lu T."/>
            <person name="Zhao Q."/>
            <person name="Huang X."/>
            <person name="Zhao Y."/>
        </authorList>
    </citation>
    <scope>NUCLEOTIDE SEQUENCE</scope>
</reference>
<dbReference type="FunFam" id="2.130.10.10:FF:000366">
    <property type="entry name" value="DDB1-and CUL4-associated factor homolog 1"/>
    <property type="match status" value="1"/>
</dbReference>
<evidence type="ECO:0000313" key="7">
    <source>
        <dbReference type="EMBL" id="CAD6261574.1"/>
    </source>
</evidence>
<evidence type="ECO:0000256" key="4">
    <source>
        <dbReference type="ARBA" id="ARBA00022786"/>
    </source>
</evidence>
<dbReference type="InterPro" id="IPR016024">
    <property type="entry name" value="ARM-type_fold"/>
</dbReference>
<dbReference type="InterPro" id="IPR001680">
    <property type="entry name" value="WD40_rpt"/>
</dbReference>
<dbReference type="InterPro" id="IPR036322">
    <property type="entry name" value="WD40_repeat_dom_sf"/>
</dbReference>
<dbReference type="PROSITE" id="PS50896">
    <property type="entry name" value="LISH"/>
    <property type="match status" value="1"/>
</dbReference>
<feature type="region of interest" description="Disordered" evidence="6">
    <location>
        <begin position="1831"/>
        <end position="1946"/>
    </location>
</feature>
<keyword evidence="5" id="KW-0539">Nucleus</keyword>
<feature type="compositionally biased region" description="Acidic residues" evidence="6">
    <location>
        <begin position="1920"/>
        <end position="1932"/>
    </location>
</feature>
<comment type="subcellular location">
    <subcellularLocation>
        <location evidence="1">Nucleus</location>
    </subcellularLocation>
</comment>
<feature type="region of interest" description="Disordered" evidence="6">
    <location>
        <begin position="391"/>
        <end position="420"/>
    </location>
</feature>
<dbReference type="EMBL" id="CAJGYO010000012">
    <property type="protein sequence ID" value="CAD6261574.1"/>
    <property type="molecule type" value="Genomic_DNA"/>
</dbReference>
<evidence type="ECO:0000256" key="3">
    <source>
        <dbReference type="ARBA" id="ARBA00008845"/>
    </source>
</evidence>
<dbReference type="UniPathway" id="UPA00143"/>
<evidence type="ECO:0000313" key="8">
    <source>
        <dbReference type="Proteomes" id="UP000604825"/>
    </source>
</evidence>
<dbReference type="InterPro" id="IPR015943">
    <property type="entry name" value="WD40/YVTN_repeat-like_dom_sf"/>
</dbReference>
<protein>
    <recommendedName>
        <fullName evidence="9">LisH domain-containing protein</fullName>
    </recommendedName>
</protein>
<evidence type="ECO:0008006" key="9">
    <source>
        <dbReference type="Google" id="ProtNLM"/>
    </source>
</evidence>
<comment type="similarity">
    <text evidence="3">Belongs to the VPRBP/DCAF1 family.</text>
</comment>
<dbReference type="GO" id="GO:0005634">
    <property type="term" value="C:nucleus"/>
    <property type="evidence" value="ECO:0007669"/>
    <property type="project" value="UniProtKB-SubCell"/>
</dbReference>
<feature type="compositionally biased region" description="Acidic residues" evidence="6">
    <location>
        <begin position="1869"/>
        <end position="1909"/>
    </location>
</feature>
<comment type="caution">
    <text evidence="7">The sequence shown here is derived from an EMBL/GenBank/DDBJ whole genome shotgun (WGS) entry which is preliminary data.</text>
</comment>
<dbReference type="Gene3D" id="2.130.10.10">
    <property type="entry name" value="YVTN repeat-like/Quinoprotein amine dehydrogenase"/>
    <property type="match status" value="1"/>
</dbReference>
<evidence type="ECO:0000256" key="6">
    <source>
        <dbReference type="SAM" id="MobiDB-lite"/>
    </source>
</evidence>
<dbReference type="SUPFAM" id="SSF50978">
    <property type="entry name" value="WD40 repeat-like"/>
    <property type="match status" value="1"/>
</dbReference>
<keyword evidence="8" id="KW-1185">Reference proteome</keyword>
<dbReference type="PANTHER" id="PTHR13129">
    <property type="entry name" value="VPRBP PROTEIN-RELATED"/>
    <property type="match status" value="1"/>
</dbReference>
<dbReference type="SMART" id="SM00320">
    <property type="entry name" value="WD40"/>
    <property type="match status" value="3"/>
</dbReference>
<dbReference type="Proteomes" id="UP000604825">
    <property type="component" value="Unassembled WGS sequence"/>
</dbReference>
<dbReference type="GO" id="GO:0080008">
    <property type="term" value="C:Cul4-RING E3 ubiquitin ligase complex"/>
    <property type="evidence" value="ECO:0007669"/>
    <property type="project" value="TreeGrafter"/>
</dbReference>
<accession>A0A811QRC9</accession>
<feature type="compositionally biased region" description="Basic and acidic residues" evidence="6">
    <location>
        <begin position="260"/>
        <end position="278"/>
    </location>
</feature>
<dbReference type="SMART" id="SM00667">
    <property type="entry name" value="LisH"/>
    <property type="match status" value="1"/>
</dbReference>
<dbReference type="OrthoDB" id="27563at2759"/>
<dbReference type="InterPro" id="IPR006594">
    <property type="entry name" value="LisH"/>
</dbReference>
<evidence type="ECO:0000256" key="5">
    <source>
        <dbReference type="ARBA" id="ARBA00023242"/>
    </source>
</evidence>
<comment type="pathway">
    <text evidence="2">Protein modification; protein ubiquitination.</text>
</comment>
<gene>
    <name evidence="7" type="ORF">NCGR_LOCUS44971</name>
</gene>
<evidence type="ECO:0000256" key="1">
    <source>
        <dbReference type="ARBA" id="ARBA00004123"/>
    </source>
</evidence>
<name>A0A811QRC9_9POAL</name>
<sequence length="1946" mass="211920">MASEEGIPNLRSLLPYPRQRQTLTLILILCATNGGVGEGRRRRHAADEPGSGPPHEDEDALLARAHTVISRILDRELDPNPRLLHTLATMCELHEARYIELCAADPTFNNTNTRSTSTIGKLANLLRDNDEFYELVFCKFLSDTSYSVAVRAAAARLLLSCHSAWTPPYPHVFEDSIIDNIKKWVTEDPEASNECEWKYLGKNKPTDAEMLRTYAIGLLAMALCSGGQLVEDVLTLGVSAKLMRFLRIRVLGDASSSQRDANHPQDTKHPRGRDDSRGKSRLAQDGSRLDGTRVGYGILLTNPTAEKDNEPGVGMRQAYGERSLDDTVASLDNSDAPEADWTNDRCYGTSGCDTKSKYGEKNSVPRLLKDEEISENGELLKRKLGRAPSRLRVKGKAGDSLPECEMTPLSPTSGLRIGGRSTRDRNVVRVDDPKKATDVNNRSAGLESFSAISKEEYEDRFMDCIIGLKDISDIVLKAVRAAEAEARSANAPDEAVKAAGDAAAELVKSAALEVWKSENNSDAVVEAAEKAASAVVEAAVSTSVSRSANQVGEQRAVEEAVQTSEDQDLENFVISDKAQLLQLREKYSIQCLQILGEYVEALGPVLHEKGVDVCLTLLQRSMKDQEGRDHFAQLPDVLKLICALAAHRKFAALFVDRGGIQKILSIPRITPTYMGLSACLFTFGSLQSTMERVCALSSDTLDSVVELALQLLECPQDLARKNVAIFFAAAFVFKAVLDLFDARDGMQKLLDILCGCASGRSGHNSGGAGSSNVNQGNDRPPAEVLTASEKQVAYHTCVALRQYFRAHLLQLVDSIRPSKSIRSIARNTSSARAGYKPFDISNEAMDAVFRQIQRDRKLGLALVRARWLVLDKFVASNGHMTMLELCKFQAHGDRYLRDLTQYAIGVLHIITLMPQPHVRKSIVQGTLSNNRAGMAVLLDTVKSLDYIDHEVICPALNVLVNLVCPPPSISNKPLSTANQQPAAAQALASESRDKNFEKSILDRNLLANQGESRERSGDGNPAERNNTLHQGTSTPVVPSGVVGDRRITLGVGGGGPGLAAQLEQGYRQAREVVRANNGIKILLQLLGSRMVTHPVAIDSIRALACRVLLGLARDDTIAHILTKLQVGKKLSELIRDTSAQTSGGDSGRWQAELTQVAIELIAVLTNSGKETTLAATDAAAPALRRIERAGIAAATPISYHSRELMQLIHEHLLGSGFTATAAMLQKEAGLAPLPLTAAVLPAHQVAALEASSVQQQWPSGRVQGFLSDKINMSTDQSSQKTDSILPSSKKKALTFSSSFSRRALSPHPISGSRASNILKSPVPIAADTGDAEMLNKIPLSLPLKRKLVDVKDNNSTSASKRLATTDQMYQPSAFQTPAPTRKGLSVTVDSPTSFHCGRTNFNNVSTDNLDNSQGTPGALTTTALPGVNDQQSGNLERMTLDSLIVQYLKHQHRQCPAPVTTLPPLSLLHPHVCPEPSRSLSAPANIAARMGSREISRQFSGIQIPRRDRHFIYSRFKQCRVCRDEASLLTCMTFLGDASRVAAGNHTGELRIFDCNTANLLETQTCHQHLVTMMESTYSGGNELILTSSLNEVKIWDAFSVSAGPLHTFDDCKAARFNHSGTSFAALSTDTAQREVQLYDVQTYTLATRLPDNTSSSGSGRGYVQPIIHFSPSDTMLLWNGVLWDTRQPNPVHQFDQFTDYCGGGFHPAGNEVILNSEVWDLRKFKLLRSVPSLDQTVIKFNGTGDVIYAILRRNLEDVTASINARRVRQPLFPAFRTIDAVTYSDIATVQIDRCVLDLATEPNDSLIGVVAMDDHQELFSSARLFEVGRKRITDDDSDPEDAGDSDDEDDDDNDDSDDDVLLAPVLEGDTDSEELSSSSDDGDEDGGDDIPSSDDIEDDPEFIDDGGDFEGGGGLMDNLGDDEGEDDESDMMESFSSGDEEGWIM</sequence>